<protein>
    <submittedName>
        <fullName evidence="1">Uncharacterized protein</fullName>
    </submittedName>
</protein>
<proteinExistence type="predicted"/>
<dbReference type="Proteomes" id="UP000330807">
    <property type="component" value="Unassembled WGS sequence"/>
</dbReference>
<gene>
    <name evidence="1" type="ORF">LMKDKBCB_02104</name>
</gene>
<evidence type="ECO:0000313" key="2">
    <source>
        <dbReference type="Proteomes" id="UP000330807"/>
    </source>
</evidence>
<evidence type="ECO:0000313" key="1">
    <source>
        <dbReference type="EMBL" id="VWL99421.1"/>
    </source>
</evidence>
<reference evidence="1 2" key="1">
    <citation type="submission" date="2019-10" db="EMBL/GenBank/DDBJ databases">
        <authorList>
            <person name="Wolf R A."/>
        </authorList>
    </citation>
    <scope>NUCLEOTIDE SEQUENCE [LARGE SCALE GENOMIC DNA]</scope>
    <source>
        <strain evidence="1">Collinsella_aerofaciens_AK_138A</strain>
    </source>
</reference>
<accession>A0A5K1J7K5</accession>
<dbReference type="AlphaFoldDB" id="A0A5K1J7K5"/>
<organism evidence="1 2">
    <name type="scientific">Collinsella aerofaciens</name>
    <dbReference type="NCBI Taxonomy" id="74426"/>
    <lineage>
        <taxon>Bacteria</taxon>
        <taxon>Bacillati</taxon>
        <taxon>Actinomycetota</taxon>
        <taxon>Coriobacteriia</taxon>
        <taxon>Coriobacteriales</taxon>
        <taxon>Coriobacteriaceae</taxon>
        <taxon>Collinsella</taxon>
    </lineage>
</organism>
<sequence>MSTVSALLHCGACTGQRNRLFTIDERGGLLRGSPPHRETPNPKRVGSVWDWGALRFSRGDGPSGSSDYFAMSSVPLTVTLATWSTSMIWSKKKPRLIISLPPTSSLFMELLAFDTSILLPSFIVKT</sequence>
<name>A0A5K1J7K5_9ACTN</name>
<dbReference type="EMBL" id="CABWIH010000043">
    <property type="protein sequence ID" value="VWL99421.1"/>
    <property type="molecule type" value="Genomic_DNA"/>
</dbReference>